<dbReference type="Gene3D" id="3.40.50.970">
    <property type="match status" value="1"/>
</dbReference>
<dbReference type="NCBIfam" id="TIGR03182">
    <property type="entry name" value="PDH_E1_alph_y"/>
    <property type="match status" value="1"/>
</dbReference>
<sequence>MEAKEHIDLLYTMILIRRFEEKCAEMYAMGKIAGFCHLYIGQEAIATGAISALREDDYVITAYRDHGHALAKGMDVKRTMAELLGKPTGVCKGKGGSMHLFDRDRHFLGGHAIVASQIPLATGVGFAIKYEKRDQVVLCTFGEGAINQGAFHESLNLAALWKLPVIYLCENNRYAMGTPLERGTSLYDIYRKSCAYDMASNLVDGMDILAIRECVARAAERARQEKLPTLIEARTYRFRGHSMSDPTHGHYRTKEELDEQKKSDPILYFRDKLLAEGVLKEEELAELERKARAEVEEAVRFSDESPDPPLELLYEDVYASKPMPVMRHSMDGES</sequence>
<evidence type="ECO:0000259" key="10">
    <source>
        <dbReference type="Pfam" id="PF00676"/>
    </source>
</evidence>
<proteinExistence type="predicted"/>
<comment type="subunit">
    <text evidence="2 8">Heterodimer of an alpha and a beta chain.</text>
</comment>
<dbReference type="FunFam" id="3.40.50.970:FF:000013">
    <property type="entry name" value="Pyruvate dehydrogenase E1 component subunit alpha"/>
    <property type="match status" value="1"/>
</dbReference>
<dbReference type="SUPFAM" id="SSF52518">
    <property type="entry name" value="Thiamin diphosphate-binding fold (THDP-binding)"/>
    <property type="match status" value="1"/>
</dbReference>
<dbReference type="AlphaFoldDB" id="A0A932CMH5"/>
<dbReference type="PANTHER" id="PTHR11516:SF60">
    <property type="entry name" value="PYRUVATE DEHYDROGENASE E1 COMPONENT SUBUNIT ALPHA"/>
    <property type="match status" value="1"/>
</dbReference>
<dbReference type="InterPro" id="IPR050642">
    <property type="entry name" value="PDH_E1_Alpha_Subunit"/>
</dbReference>
<evidence type="ECO:0000256" key="8">
    <source>
        <dbReference type="RuleBase" id="RU361139"/>
    </source>
</evidence>
<dbReference type="EMBL" id="JACPRF010000137">
    <property type="protein sequence ID" value="MBI2876095.1"/>
    <property type="molecule type" value="Genomic_DNA"/>
</dbReference>
<gene>
    <name evidence="8 11" type="primary">pdhA</name>
    <name evidence="11" type="ORF">HYY20_04370</name>
</gene>
<evidence type="ECO:0000256" key="5">
    <source>
        <dbReference type="ARBA" id="ARBA00023002"/>
    </source>
</evidence>
<dbReference type="PANTHER" id="PTHR11516">
    <property type="entry name" value="PYRUVATE DEHYDROGENASE E1 COMPONENT, ALPHA SUBUNIT BACTERIAL AND ORGANELLAR"/>
    <property type="match status" value="1"/>
</dbReference>
<keyword evidence="6 8" id="KW-0786">Thiamine pyrophosphate</keyword>
<comment type="function">
    <text evidence="8">The pyruvate dehydrogenase complex catalyzes the overall conversion of pyruvate to acetyl-CoA and CO(2).</text>
</comment>
<evidence type="ECO:0000256" key="9">
    <source>
        <dbReference type="SAM" id="Coils"/>
    </source>
</evidence>
<protein>
    <recommendedName>
        <fullName evidence="4 8">Pyruvate dehydrogenase E1 component subunit alpha</fullName>
        <ecNumber evidence="3 8">1.2.4.1</ecNumber>
    </recommendedName>
</protein>
<feature type="domain" description="Dehydrogenase E1 component" evidence="10">
    <location>
        <begin position="11"/>
        <end position="309"/>
    </location>
</feature>
<evidence type="ECO:0000256" key="1">
    <source>
        <dbReference type="ARBA" id="ARBA00001964"/>
    </source>
</evidence>
<comment type="catalytic activity">
    <reaction evidence="8">
        <text>N(6)-[(R)-lipoyl]-L-lysyl-[protein] + pyruvate + H(+) = N(6)-[(R)-S(8)-acetyldihydrolipoyl]-L-lysyl-[protein] + CO2</text>
        <dbReference type="Rhea" id="RHEA:19189"/>
        <dbReference type="Rhea" id="RHEA-COMP:10474"/>
        <dbReference type="Rhea" id="RHEA-COMP:10478"/>
        <dbReference type="ChEBI" id="CHEBI:15361"/>
        <dbReference type="ChEBI" id="CHEBI:15378"/>
        <dbReference type="ChEBI" id="CHEBI:16526"/>
        <dbReference type="ChEBI" id="CHEBI:83099"/>
        <dbReference type="ChEBI" id="CHEBI:83111"/>
        <dbReference type="EC" id="1.2.4.1"/>
    </reaction>
</comment>
<name>A0A932CMH5_UNCTE</name>
<keyword evidence="7 8" id="KW-0670">Pyruvate</keyword>
<evidence type="ECO:0000313" key="11">
    <source>
        <dbReference type="EMBL" id="MBI2876095.1"/>
    </source>
</evidence>
<dbReference type="EC" id="1.2.4.1" evidence="3 8"/>
<dbReference type="GO" id="GO:0006086">
    <property type="term" value="P:pyruvate decarboxylation to acetyl-CoA"/>
    <property type="evidence" value="ECO:0007669"/>
    <property type="project" value="InterPro"/>
</dbReference>
<comment type="cofactor">
    <cofactor evidence="1 8">
        <name>thiamine diphosphate</name>
        <dbReference type="ChEBI" id="CHEBI:58937"/>
    </cofactor>
</comment>
<reference evidence="11" key="1">
    <citation type="submission" date="2020-07" db="EMBL/GenBank/DDBJ databases">
        <title>Huge and variable diversity of episymbiotic CPR bacteria and DPANN archaea in groundwater ecosystems.</title>
        <authorList>
            <person name="He C.Y."/>
            <person name="Keren R."/>
            <person name="Whittaker M."/>
            <person name="Farag I.F."/>
            <person name="Doudna J."/>
            <person name="Cate J.H.D."/>
            <person name="Banfield J.F."/>
        </authorList>
    </citation>
    <scope>NUCLEOTIDE SEQUENCE</scope>
    <source>
        <strain evidence="11">NC_groundwater_672_Ag_B-0.1um_62_36</strain>
    </source>
</reference>
<evidence type="ECO:0000256" key="3">
    <source>
        <dbReference type="ARBA" id="ARBA00012281"/>
    </source>
</evidence>
<comment type="caution">
    <text evidence="11">The sequence shown here is derived from an EMBL/GenBank/DDBJ whole genome shotgun (WGS) entry which is preliminary data.</text>
</comment>
<evidence type="ECO:0000256" key="4">
    <source>
        <dbReference type="ARBA" id="ARBA00014159"/>
    </source>
</evidence>
<evidence type="ECO:0000313" key="12">
    <source>
        <dbReference type="Proteomes" id="UP000769766"/>
    </source>
</evidence>
<dbReference type="InterPro" id="IPR017597">
    <property type="entry name" value="Pyrv_DH_E1_asu_subgrp-y"/>
</dbReference>
<accession>A0A932CMH5</accession>
<keyword evidence="9" id="KW-0175">Coiled coil</keyword>
<organism evidence="11 12">
    <name type="scientific">Tectimicrobiota bacterium</name>
    <dbReference type="NCBI Taxonomy" id="2528274"/>
    <lineage>
        <taxon>Bacteria</taxon>
        <taxon>Pseudomonadati</taxon>
        <taxon>Nitrospinota/Tectimicrobiota group</taxon>
        <taxon>Candidatus Tectimicrobiota</taxon>
    </lineage>
</organism>
<evidence type="ECO:0000256" key="6">
    <source>
        <dbReference type="ARBA" id="ARBA00023052"/>
    </source>
</evidence>
<dbReference type="InterPro" id="IPR001017">
    <property type="entry name" value="DH_E1"/>
</dbReference>
<evidence type="ECO:0000256" key="2">
    <source>
        <dbReference type="ARBA" id="ARBA00011870"/>
    </source>
</evidence>
<dbReference type="CDD" id="cd02000">
    <property type="entry name" value="TPP_E1_PDC_ADC_BCADC"/>
    <property type="match status" value="1"/>
</dbReference>
<dbReference type="GO" id="GO:0004739">
    <property type="term" value="F:pyruvate dehydrogenase (acetyl-transferring) activity"/>
    <property type="evidence" value="ECO:0007669"/>
    <property type="project" value="UniProtKB-UniRule"/>
</dbReference>
<keyword evidence="5 8" id="KW-0560">Oxidoreductase</keyword>
<evidence type="ECO:0000256" key="7">
    <source>
        <dbReference type="ARBA" id="ARBA00023317"/>
    </source>
</evidence>
<dbReference type="Pfam" id="PF00676">
    <property type="entry name" value="E1_dh"/>
    <property type="match status" value="1"/>
</dbReference>
<feature type="coiled-coil region" evidence="9">
    <location>
        <begin position="270"/>
        <end position="304"/>
    </location>
</feature>
<dbReference type="Proteomes" id="UP000769766">
    <property type="component" value="Unassembled WGS sequence"/>
</dbReference>
<dbReference type="InterPro" id="IPR029061">
    <property type="entry name" value="THDP-binding"/>
</dbReference>